<evidence type="ECO:0000313" key="3">
    <source>
        <dbReference type="EMBL" id="CAD2102809.1"/>
    </source>
</evidence>
<reference evidence="3 4" key="1">
    <citation type="submission" date="2020-08" db="EMBL/GenBank/DDBJ databases">
        <authorList>
            <person name="Ramaprasad A."/>
        </authorList>
    </citation>
    <scope>NUCLEOTIDE SEQUENCE [LARGE SCALE GENOMIC DNA]</scope>
</reference>
<feature type="compositionally biased region" description="Polar residues" evidence="1">
    <location>
        <begin position="237"/>
        <end position="256"/>
    </location>
</feature>
<feature type="compositionally biased region" description="Polar residues" evidence="1">
    <location>
        <begin position="404"/>
        <end position="417"/>
    </location>
</feature>
<accession>A0A6V7STA6</accession>
<feature type="compositionally biased region" description="Gly residues" evidence="1">
    <location>
        <begin position="277"/>
        <end position="288"/>
    </location>
</feature>
<name>A0A6V7STA6_PLAVN</name>
<dbReference type="Pfam" id="PF06022">
    <property type="entry name" value="Cir_Bir_Yir"/>
    <property type="match status" value="1"/>
</dbReference>
<dbReference type="Proteomes" id="UP000515308">
    <property type="component" value="Chromosome PVLDE_13"/>
</dbReference>
<feature type="compositionally biased region" description="Low complexity" evidence="1">
    <location>
        <begin position="267"/>
        <end position="276"/>
    </location>
</feature>
<feature type="transmembrane region" description="Helical" evidence="2">
    <location>
        <begin position="632"/>
        <end position="652"/>
    </location>
</feature>
<protein>
    <submittedName>
        <fullName evidence="3">CIR protein PIR protein</fullName>
    </submittedName>
</protein>
<keyword evidence="2" id="KW-0472">Membrane</keyword>
<gene>
    <name evidence="3" type="ORF">PVLDE_1307580</name>
</gene>
<evidence type="ECO:0000256" key="1">
    <source>
        <dbReference type="SAM" id="MobiDB-lite"/>
    </source>
</evidence>
<dbReference type="EMBL" id="LR865375">
    <property type="protein sequence ID" value="CAD2102809.1"/>
    <property type="molecule type" value="Genomic_DNA"/>
</dbReference>
<dbReference type="InterPro" id="IPR006477">
    <property type="entry name" value="Yir_bir_cir"/>
</dbReference>
<keyword evidence="2" id="KW-0812">Transmembrane</keyword>
<feature type="region of interest" description="Disordered" evidence="1">
    <location>
        <begin position="404"/>
        <end position="483"/>
    </location>
</feature>
<evidence type="ECO:0000256" key="2">
    <source>
        <dbReference type="SAM" id="Phobius"/>
    </source>
</evidence>
<feature type="transmembrane region" description="Helical" evidence="2">
    <location>
        <begin position="551"/>
        <end position="572"/>
    </location>
</feature>
<feature type="compositionally biased region" description="Polar residues" evidence="1">
    <location>
        <begin position="466"/>
        <end position="483"/>
    </location>
</feature>
<proteinExistence type="predicted"/>
<feature type="region of interest" description="Disordered" evidence="1">
    <location>
        <begin position="237"/>
        <end position="301"/>
    </location>
</feature>
<feature type="compositionally biased region" description="Basic and acidic residues" evidence="1">
    <location>
        <begin position="257"/>
        <end position="266"/>
    </location>
</feature>
<dbReference type="AlphaFoldDB" id="A0A6V7STA6"/>
<dbReference type="VEuPathDB" id="PlasmoDB:PVLDE_1307580"/>
<feature type="region of interest" description="Disordered" evidence="1">
    <location>
        <begin position="496"/>
        <end position="517"/>
    </location>
</feature>
<keyword evidence="2" id="KW-1133">Transmembrane helix</keyword>
<feature type="compositionally biased region" description="Low complexity" evidence="1">
    <location>
        <begin position="449"/>
        <end position="465"/>
    </location>
</feature>
<organism evidence="3 4">
    <name type="scientific">Plasmodium vinckei lentum</name>
    <dbReference type="NCBI Taxonomy" id="138297"/>
    <lineage>
        <taxon>Eukaryota</taxon>
        <taxon>Sar</taxon>
        <taxon>Alveolata</taxon>
        <taxon>Apicomplexa</taxon>
        <taxon>Aconoidasida</taxon>
        <taxon>Haemosporida</taxon>
        <taxon>Plasmodiidae</taxon>
        <taxon>Plasmodium</taxon>
        <taxon>Plasmodium (Vinckeia)</taxon>
    </lineage>
</organism>
<feature type="compositionally biased region" description="Pro residues" evidence="1">
    <location>
        <begin position="431"/>
        <end position="448"/>
    </location>
</feature>
<evidence type="ECO:0000313" key="4">
    <source>
        <dbReference type="Proteomes" id="UP000515308"/>
    </source>
</evidence>
<sequence length="661" mass="74155">MEPKELCENFIAADNIINGEIENNLTVEQIINDPNFNKYCPNNKCKRDMQLDVLSEYLFNQLGIEIKDEYYEYFMMWLSDKLFKIAKEDDITLNEAYDKYLKDNIVNFNYWSLLDIKEGLKEVNLMHMKHFYKLLNDICKAIVYYKPNDDDIKKFIINSTECYNQYSSLYKSVPKCNSYLHLLDNLKKTYEDFKNSVHDEIKNICPELEKDLQTLTIENTNSYFVEYFKAFDFNSSECNPQKSKTGKLSRQNGSENSKSKPKDSENSKGNSNSKNGSSGGGKDSGENGGSKTPGDQDGTNSSGTFYGYWSSTLGSRLNFLNYLPSASEIYETPKNILISATDKISDTYTNTVNIVKGAYDSTVNNIKDAYDRTMTSITDAYNGTTNYIGNVVNNVTIQLNSLSTSQLGDNQPGSNSLGDRVDTHDHSQPNPKQPVNPPPSLPPSPSPPSAHQSTPPSTPQPKSNQIQDPSSPKSVDSQTSSTPIHNCTVQQITPTYENIGSQTPPPGQGTLASSGSNSLNTKNGNAISVANVKVKEISSIWCIGSYNKCDIMGFSIIVISISIILTIIYKYLSLGCTSKSKRKKSMKRVINSIGGKRPIQITIKSYDRNKDLKPVINSVGRKKDPLLNIYKLMQADPVPFINVFFLLIFFVYKRQLNYLEL</sequence>